<evidence type="ECO:0000256" key="6">
    <source>
        <dbReference type="ARBA" id="ARBA00023004"/>
    </source>
</evidence>
<dbReference type="GO" id="GO:0020037">
    <property type="term" value="F:heme binding"/>
    <property type="evidence" value="ECO:0007669"/>
    <property type="project" value="InterPro"/>
</dbReference>
<dbReference type="RefSeq" id="WP_048889692.1">
    <property type="nucleotide sequence ID" value="NZ_AP024237.1"/>
</dbReference>
<dbReference type="EMBL" id="AP024237">
    <property type="protein sequence ID" value="BCO34129.1"/>
    <property type="molecule type" value="Genomic_DNA"/>
</dbReference>
<keyword evidence="3" id="KW-0349">Heme</keyword>
<reference evidence="8 9" key="1">
    <citation type="submission" date="2020-12" db="EMBL/GenBank/DDBJ databases">
        <title>Complete genome sequence of Mycobacterium heckeshornense JCM 15655T, closely related to a pathogenic non-tuberculous mycobacterial species Mycobacterium xenopi.</title>
        <authorList>
            <person name="Yoshida M."/>
            <person name="Fukano H."/>
            <person name="Asakura T."/>
            <person name="Suzuki M."/>
            <person name="Hoshino Y."/>
        </authorList>
    </citation>
    <scope>NUCLEOTIDE SEQUENCE [LARGE SCALE GENOMIC DNA]</scope>
    <source>
        <strain evidence="8 9">JCM 15655</strain>
    </source>
</reference>
<dbReference type="GO" id="GO:0036199">
    <property type="term" value="F:cholest-4-en-3-one 26-monooxygenase activity"/>
    <property type="evidence" value="ECO:0007669"/>
    <property type="project" value="TreeGrafter"/>
</dbReference>
<dbReference type="InterPro" id="IPR001128">
    <property type="entry name" value="Cyt_P450"/>
</dbReference>
<evidence type="ECO:0000313" key="8">
    <source>
        <dbReference type="EMBL" id="BCO34129.1"/>
    </source>
</evidence>
<keyword evidence="4" id="KW-0479">Metal-binding</keyword>
<evidence type="ECO:0000256" key="5">
    <source>
        <dbReference type="ARBA" id="ARBA00023002"/>
    </source>
</evidence>
<comment type="cofactor">
    <cofactor evidence="1">
        <name>heme</name>
        <dbReference type="ChEBI" id="CHEBI:30413"/>
    </cofactor>
</comment>
<proteinExistence type="inferred from homology"/>
<dbReference type="SUPFAM" id="SSF48264">
    <property type="entry name" value="Cytochrome P450"/>
    <property type="match status" value="1"/>
</dbReference>
<dbReference type="InterPro" id="IPR036396">
    <property type="entry name" value="Cyt_P450_sf"/>
</dbReference>
<organism evidence="8 9">
    <name type="scientific">Mycobacterium heckeshornense</name>
    <dbReference type="NCBI Taxonomy" id="110505"/>
    <lineage>
        <taxon>Bacteria</taxon>
        <taxon>Bacillati</taxon>
        <taxon>Actinomycetota</taxon>
        <taxon>Actinomycetes</taxon>
        <taxon>Mycobacteriales</taxon>
        <taxon>Mycobacteriaceae</taxon>
        <taxon>Mycobacterium</taxon>
    </lineage>
</organism>
<dbReference type="OrthoDB" id="5241086at2"/>
<accession>A0A2G8BEV6</accession>
<dbReference type="GO" id="GO:0006707">
    <property type="term" value="P:cholesterol catabolic process"/>
    <property type="evidence" value="ECO:0007669"/>
    <property type="project" value="TreeGrafter"/>
</dbReference>
<keyword evidence="7" id="KW-0503">Monooxygenase</keyword>
<keyword evidence="5" id="KW-0560">Oxidoreductase</keyword>
<dbReference type="Gene3D" id="1.10.630.10">
    <property type="entry name" value="Cytochrome P450"/>
    <property type="match status" value="1"/>
</dbReference>
<dbReference type="PRINTS" id="PR00359">
    <property type="entry name" value="BP450"/>
</dbReference>
<protein>
    <submittedName>
        <fullName evidence="8">Putative cytochrome P450</fullName>
    </submittedName>
</protein>
<dbReference type="InterPro" id="IPR002397">
    <property type="entry name" value="Cyt_P450_B"/>
</dbReference>
<evidence type="ECO:0000256" key="1">
    <source>
        <dbReference type="ARBA" id="ARBA00001971"/>
    </source>
</evidence>
<dbReference type="Pfam" id="PF00067">
    <property type="entry name" value="p450"/>
    <property type="match status" value="1"/>
</dbReference>
<dbReference type="STRING" id="110505.ACT16_01475"/>
<sequence length="417" mass="46417">MVSPVVALPPGFDVTDPDLHAERIPFEEYALLRRSAPVWWNPQPRSAGGFDDDGFWVVSKHRDVRDVSRRSDVFSSACKGAIPRLEDNISPEEFQATLSVLINKDAPEHTKLRGLVSRLFTPRAIDALRPTLEQRAERIVAAAIEGGQGEFVREVASELPMQAIAELIGVPEEDRVKLFEWSNQMTGYDDADVTVDSRVGAAEILGYSYQLAETRRQTPGNDVVSRLLSATIDGERLTPEQFGFFVVMLAVAGNETTRNATTLGMMAFLENPQQWELFKAQRPATAVDEIVRYTTPLICLQRTALTDTVIGDTEIKAGQRVVMLYASANFDEDVFDNPERFDITRDPNPHLGFGGTGAHYCLGANLARLELEIIFNKIADKMPDISRLGDPARLRSGWINGIKRFHTNYRSGCPVTH</sequence>
<dbReference type="AlphaFoldDB" id="A0A2G8BEV6"/>
<dbReference type="GO" id="GO:0005506">
    <property type="term" value="F:iron ion binding"/>
    <property type="evidence" value="ECO:0007669"/>
    <property type="project" value="InterPro"/>
</dbReference>
<dbReference type="Proteomes" id="UP000595446">
    <property type="component" value="Chromosome"/>
</dbReference>
<dbReference type="PANTHER" id="PTHR46696">
    <property type="entry name" value="P450, PUTATIVE (EUROFUNG)-RELATED"/>
    <property type="match status" value="1"/>
</dbReference>
<gene>
    <name evidence="8" type="ORF">MHEC_05620</name>
</gene>
<dbReference type="PANTHER" id="PTHR46696:SF4">
    <property type="entry name" value="BIOTIN BIOSYNTHESIS CYTOCHROME P450"/>
    <property type="match status" value="1"/>
</dbReference>
<evidence type="ECO:0000256" key="7">
    <source>
        <dbReference type="ARBA" id="ARBA00023033"/>
    </source>
</evidence>
<dbReference type="GO" id="GO:0008395">
    <property type="term" value="F:steroid hydroxylase activity"/>
    <property type="evidence" value="ECO:0007669"/>
    <property type="project" value="TreeGrafter"/>
</dbReference>
<evidence type="ECO:0000256" key="3">
    <source>
        <dbReference type="ARBA" id="ARBA00022617"/>
    </source>
</evidence>
<evidence type="ECO:0000256" key="4">
    <source>
        <dbReference type="ARBA" id="ARBA00022723"/>
    </source>
</evidence>
<keyword evidence="6" id="KW-0408">Iron</keyword>
<evidence type="ECO:0000313" key="9">
    <source>
        <dbReference type="Proteomes" id="UP000595446"/>
    </source>
</evidence>
<name>A0A2G8BEV6_9MYCO</name>
<dbReference type="FunFam" id="1.10.630.10:FF:000018">
    <property type="entry name" value="Cytochrome P450 monooxygenase"/>
    <property type="match status" value="1"/>
</dbReference>
<comment type="similarity">
    <text evidence="2">Belongs to the cytochrome P450 family.</text>
</comment>
<dbReference type="CDD" id="cd11033">
    <property type="entry name" value="CYP142-like"/>
    <property type="match status" value="1"/>
</dbReference>
<evidence type="ECO:0000256" key="2">
    <source>
        <dbReference type="ARBA" id="ARBA00010617"/>
    </source>
</evidence>
<keyword evidence="9" id="KW-1185">Reference proteome</keyword>